<feature type="domain" description="Response regulatory" evidence="2">
    <location>
        <begin position="18"/>
        <end position="132"/>
    </location>
</feature>
<dbReference type="PANTHER" id="PTHR37299">
    <property type="entry name" value="TRANSCRIPTIONAL REGULATOR-RELATED"/>
    <property type="match status" value="1"/>
</dbReference>
<evidence type="ECO:0000259" key="3">
    <source>
        <dbReference type="PROSITE" id="PS50930"/>
    </source>
</evidence>
<dbReference type="SMART" id="SM00850">
    <property type="entry name" value="LytTR"/>
    <property type="match status" value="1"/>
</dbReference>
<dbReference type="HOGENOM" id="CLU_000445_14_1_9"/>
<dbReference type="eggNOG" id="COG3279">
    <property type="taxonomic scope" value="Bacteria"/>
</dbReference>
<dbReference type="STRING" id="358681.BBR47_14230"/>
<dbReference type="AlphaFoldDB" id="C0Z807"/>
<organism evidence="4 5">
    <name type="scientific">Brevibacillus brevis (strain 47 / JCM 6285 / NBRC 100599)</name>
    <dbReference type="NCBI Taxonomy" id="358681"/>
    <lineage>
        <taxon>Bacteria</taxon>
        <taxon>Bacillati</taxon>
        <taxon>Bacillota</taxon>
        <taxon>Bacilli</taxon>
        <taxon>Bacillales</taxon>
        <taxon>Paenibacillaceae</taxon>
        <taxon>Brevibacillus</taxon>
    </lineage>
</organism>
<name>C0Z807_BREBN</name>
<dbReference type="PROSITE" id="PS50930">
    <property type="entry name" value="HTH_LYTTR"/>
    <property type="match status" value="1"/>
</dbReference>
<dbReference type="InterPro" id="IPR011006">
    <property type="entry name" value="CheY-like_superfamily"/>
</dbReference>
<dbReference type="Gene3D" id="2.40.50.40">
    <property type="match status" value="1"/>
</dbReference>
<keyword evidence="1" id="KW-0597">Phosphoprotein</keyword>
<dbReference type="GO" id="GO:0003677">
    <property type="term" value="F:DNA binding"/>
    <property type="evidence" value="ECO:0007669"/>
    <property type="project" value="InterPro"/>
</dbReference>
<dbReference type="PANTHER" id="PTHR37299:SF1">
    <property type="entry name" value="STAGE 0 SPORULATION PROTEIN A HOMOLOG"/>
    <property type="match status" value="1"/>
</dbReference>
<evidence type="ECO:0000313" key="5">
    <source>
        <dbReference type="Proteomes" id="UP000001877"/>
    </source>
</evidence>
<keyword evidence="5" id="KW-1185">Reference proteome</keyword>
<dbReference type="SMART" id="SM00448">
    <property type="entry name" value="REC"/>
    <property type="match status" value="1"/>
</dbReference>
<dbReference type="SUPFAM" id="SSF52172">
    <property type="entry name" value="CheY-like"/>
    <property type="match status" value="1"/>
</dbReference>
<proteinExistence type="predicted"/>
<dbReference type="Gene3D" id="2.20.25.10">
    <property type="match status" value="1"/>
</dbReference>
<sequence length="261" mass="30313">MSLRYPHLKRKCIQMLLKTIIIDDEPAICSELEYLLKKYIDIQVDAIYTNPLEALPHMLNSEPDLLMLDIQMPGMNGLEFAKTLNQMSNPPLIVFSTAYHEHALEAFSTLAVGYLTKPIMESKLDDVIQKVRTLRKRAAMNDRTATVPLMEEHVCIRKSNKIIPIPVGQIYFAFVREKDLYVATKESIDKCDLSLNELEEILNRSRSFFRSHRNYILNVKHIKEIIPWFNHTYLIKMNDDSQTDIPVSRGRMKAFRGLMNL</sequence>
<evidence type="ECO:0000259" key="2">
    <source>
        <dbReference type="PROSITE" id="PS50110"/>
    </source>
</evidence>
<dbReference type="InterPro" id="IPR007492">
    <property type="entry name" value="LytTR_DNA-bd_dom"/>
</dbReference>
<evidence type="ECO:0000313" key="4">
    <source>
        <dbReference type="EMBL" id="BAH42400.1"/>
    </source>
</evidence>
<dbReference type="Proteomes" id="UP000001877">
    <property type="component" value="Chromosome"/>
</dbReference>
<gene>
    <name evidence="4" type="ordered locus">BBR47_14230</name>
</gene>
<dbReference type="KEGG" id="bbe:BBR47_14230"/>
<dbReference type="Pfam" id="PF04397">
    <property type="entry name" value="LytTR"/>
    <property type="match status" value="1"/>
</dbReference>
<dbReference type="Pfam" id="PF00072">
    <property type="entry name" value="Response_reg"/>
    <property type="match status" value="1"/>
</dbReference>
<dbReference type="Gene3D" id="3.40.50.2300">
    <property type="match status" value="1"/>
</dbReference>
<dbReference type="GO" id="GO:0000156">
    <property type="term" value="F:phosphorelay response regulator activity"/>
    <property type="evidence" value="ECO:0007669"/>
    <property type="project" value="InterPro"/>
</dbReference>
<dbReference type="EMBL" id="AP008955">
    <property type="protein sequence ID" value="BAH42400.1"/>
    <property type="molecule type" value="Genomic_DNA"/>
</dbReference>
<accession>C0Z807</accession>
<protein>
    <submittedName>
        <fullName evidence="4">Two-component response regulator</fullName>
    </submittedName>
</protein>
<feature type="modified residue" description="4-aspartylphosphate" evidence="1">
    <location>
        <position position="69"/>
    </location>
</feature>
<feature type="domain" description="HTH LytTR-type" evidence="3">
    <location>
        <begin position="156"/>
        <end position="261"/>
    </location>
</feature>
<dbReference type="InterPro" id="IPR046947">
    <property type="entry name" value="LytR-like"/>
</dbReference>
<reference evidence="4 5" key="1">
    <citation type="submission" date="2005-03" db="EMBL/GenBank/DDBJ databases">
        <title>Brevibacillus brevis strain 47, complete genome.</title>
        <authorList>
            <person name="Hosoyama A."/>
            <person name="Yamada R."/>
            <person name="Hongo Y."/>
            <person name="Terui Y."/>
            <person name="Ankai A."/>
            <person name="Masuyama W."/>
            <person name="Sekiguchi M."/>
            <person name="Takeda T."/>
            <person name="Asano K."/>
            <person name="Ohji S."/>
            <person name="Ichikawa N."/>
            <person name="Narita S."/>
            <person name="Aoki N."/>
            <person name="Miura H."/>
            <person name="Matsushita S."/>
            <person name="Sekigawa T."/>
            <person name="Yamagata H."/>
            <person name="Yoshikawa H."/>
            <person name="Udaka S."/>
            <person name="Tanikawa S."/>
            <person name="Fujita N."/>
        </authorList>
    </citation>
    <scope>NUCLEOTIDE SEQUENCE [LARGE SCALE GENOMIC DNA]</scope>
    <source>
        <strain evidence="5">47 / JCM 6285 / NBRC 100599</strain>
    </source>
</reference>
<dbReference type="PROSITE" id="PS50110">
    <property type="entry name" value="RESPONSE_REGULATORY"/>
    <property type="match status" value="1"/>
</dbReference>
<dbReference type="InterPro" id="IPR001789">
    <property type="entry name" value="Sig_transdc_resp-reg_receiver"/>
</dbReference>
<evidence type="ECO:0000256" key="1">
    <source>
        <dbReference type="PROSITE-ProRule" id="PRU00169"/>
    </source>
</evidence>